<name>A0A8C7EGJ5_NOTPE</name>
<feature type="transmembrane region" description="Helical" evidence="9">
    <location>
        <begin position="229"/>
        <end position="251"/>
    </location>
</feature>
<evidence type="ECO:0000313" key="11">
    <source>
        <dbReference type="Proteomes" id="UP000694420"/>
    </source>
</evidence>
<dbReference type="PANTHER" id="PTHR11785">
    <property type="entry name" value="AMINO ACID TRANSPORTER"/>
    <property type="match status" value="1"/>
</dbReference>
<dbReference type="Pfam" id="PF13520">
    <property type="entry name" value="AA_permease_2"/>
    <property type="match status" value="1"/>
</dbReference>
<evidence type="ECO:0000256" key="8">
    <source>
        <dbReference type="ARBA" id="ARBA00023136"/>
    </source>
</evidence>
<dbReference type="Gene3D" id="1.20.1740.10">
    <property type="entry name" value="Amino acid/polyamine transporter I"/>
    <property type="match status" value="1"/>
</dbReference>
<reference evidence="10" key="2">
    <citation type="submission" date="2025-09" db="UniProtKB">
        <authorList>
            <consortium name="Ensembl"/>
        </authorList>
    </citation>
    <scope>IDENTIFICATION</scope>
</reference>
<sequence length="494" mass="54543">MTAPWRICCNKKSRHRNGEIEMDDMADSKEKMQMKKEITLLNGISLIVGNMIGSGIFVSPRGVLMYSTSYGLSLVIWALGGIFSLFGALCYAELGTSIVKSGASYAYILEAFGAFVAFIRLWSSLLIIEPTTQAVIAITFANYIVQPIFPHCEPPYDAVRLIAAACICSLTFINCVNVKWGTRVQDIFTYAKVMALIVVISVAAVAQVGTGSVSSALAPFDGSATDAGMIALALYSALFSYSGWDTLNYVTEEMQNPERNLPISIAISMPIVTVIYLLTNVAYYVVLDMSDLLTSDAVAVTFGNETLSYAKWIIPIAVAMSCYSGLNSSIIAASRLFYVGAREGHLPKSLSLIHIKCFTPVPALLFNGLMTLLYLLVEDVFLLINYYCFNYWLFVGLSIAGLIYLRYTQPRRPRPIKLNLLFPIVYCLCSLFLVIVPLYSDTVNSLIGIGIALSGIPAYYLGVYLPIEKRPKWLQWLSGKQYCIVLMYQSLFDI</sequence>
<keyword evidence="5 9" id="KW-0812">Transmembrane</keyword>
<feature type="transmembrane region" description="Helical" evidence="9">
    <location>
        <begin position="104"/>
        <end position="122"/>
    </location>
</feature>
<dbReference type="Ensembl" id="ENSNPET00000018710.1">
    <property type="protein sequence ID" value="ENSNPEP00000018244.1"/>
    <property type="gene ID" value="ENSNPEG00000013569.1"/>
</dbReference>
<evidence type="ECO:0000256" key="3">
    <source>
        <dbReference type="ARBA" id="ARBA00022448"/>
    </source>
</evidence>
<dbReference type="GO" id="GO:0005886">
    <property type="term" value="C:plasma membrane"/>
    <property type="evidence" value="ECO:0007669"/>
    <property type="project" value="UniProtKB-SubCell"/>
</dbReference>
<proteinExistence type="inferred from homology"/>
<evidence type="ECO:0000256" key="5">
    <source>
        <dbReference type="ARBA" id="ARBA00022692"/>
    </source>
</evidence>
<feature type="transmembrane region" description="Helical" evidence="9">
    <location>
        <begin position="312"/>
        <end position="338"/>
    </location>
</feature>
<feature type="transmembrane region" description="Helical" evidence="9">
    <location>
        <begin position="358"/>
        <end position="377"/>
    </location>
</feature>
<dbReference type="PIRSF" id="PIRSF006060">
    <property type="entry name" value="AA_transporter"/>
    <property type="match status" value="1"/>
</dbReference>
<protein>
    <submittedName>
        <fullName evidence="10">Y+L amino acid transporter 2-like</fullName>
    </submittedName>
</protein>
<feature type="transmembrane region" description="Helical" evidence="9">
    <location>
        <begin position="38"/>
        <end position="58"/>
    </location>
</feature>
<evidence type="ECO:0000313" key="10">
    <source>
        <dbReference type="Ensembl" id="ENSNPEP00000018244.1"/>
    </source>
</evidence>
<keyword evidence="8 9" id="KW-0472">Membrane</keyword>
<feature type="transmembrane region" description="Helical" evidence="9">
    <location>
        <begin position="389"/>
        <end position="407"/>
    </location>
</feature>
<feature type="transmembrane region" description="Helical" evidence="9">
    <location>
        <begin position="263"/>
        <end position="286"/>
    </location>
</feature>
<dbReference type="PANTHER" id="PTHR11785:SF213">
    <property type="entry name" value="Y+L AMINO ACID TRANSPORTER 2"/>
    <property type="match status" value="1"/>
</dbReference>
<keyword evidence="4" id="KW-1003">Cell membrane</keyword>
<dbReference type="Proteomes" id="UP000694420">
    <property type="component" value="Unplaced"/>
</dbReference>
<evidence type="ECO:0000256" key="1">
    <source>
        <dbReference type="ARBA" id="ARBA00004651"/>
    </source>
</evidence>
<feature type="transmembrane region" description="Helical" evidence="9">
    <location>
        <begin position="190"/>
        <end position="209"/>
    </location>
</feature>
<dbReference type="GO" id="GO:0015179">
    <property type="term" value="F:L-amino acid transmembrane transporter activity"/>
    <property type="evidence" value="ECO:0007669"/>
    <property type="project" value="TreeGrafter"/>
</dbReference>
<organism evidence="10 11">
    <name type="scientific">Nothoprocta perdicaria</name>
    <name type="common">Chilean tinamou</name>
    <name type="synonym">Crypturus perdicarius</name>
    <dbReference type="NCBI Taxonomy" id="30464"/>
    <lineage>
        <taxon>Eukaryota</taxon>
        <taxon>Metazoa</taxon>
        <taxon>Chordata</taxon>
        <taxon>Craniata</taxon>
        <taxon>Vertebrata</taxon>
        <taxon>Euteleostomi</taxon>
        <taxon>Archelosauria</taxon>
        <taxon>Archosauria</taxon>
        <taxon>Dinosauria</taxon>
        <taxon>Saurischia</taxon>
        <taxon>Theropoda</taxon>
        <taxon>Coelurosauria</taxon>
        <taxon>Aves</taxon>
        <taxon>Palaeognathae</taxon>
        <taxon>Tinamiformes</taxon>
        <taxon>Tinamidae</taxon>
        <taxon>Nothoprocta</taxon>
    </lineage>
</organism>
<comment type="subcellular location">
    <subcellularLocation>
        <location evidence="1">Cell membrane</location>
        <topology evidence="1">Multi-pass membrane protein</topology>
    </subcellularLocation>
</comment>
<keyword evidence="3" id="KW-0813">Transport</keyword>
<dbReference type="InterPro" id="IPR002293">
    <property type="entry name" value="AA/rel_permease1"/>
</dbReference>
<dbReference type="AlphaFoldDB" id="A0A8C7EGJ5"/>
<reference evidence="10" key="1">
    <citation type="submission" date="2025-08" db="UniProtKB">
        <authorList>
            <consortium name="Ensembl"/>
        </authorList>
    </citation>
    <scope>IDENTIFICATION</scope>
</reference>
<keyword evidence="6" id="KW-0029">Amino-acid transport</keyword>
<gene>
    <name evidence="10" type="primary">LOC112960319</name>
</gene>
<feature type="transmembrane region" description="Helical" evidence="9">
    <location>
        <begin position="419"/>
        <end position="440"/>
    </location>
</feature>
<dbReference type="FunFam" id="1.20.1740.10:FF:000003">
    <property type="entry name" value="Y+L amino acid transporter 1 isoform X1"/>
    <property type="match status" value="1"/>
</dbReference>
<comment type="similarity">
    <text evidence="2">Belongs to the amino acid-polyamine-organocation (APC) superfamily. L-type amino acid transporter (LAT) (TC 2.A.3.8) family.</text>
</comment>
<accession>A0A8C7EGJ5</accession>
<feature type="transmembrane region" description="Helical" evidence="9">
    <location>
        <begin position="70"/>
        <end position="92"/>
    </location>
</feature>
<evidence type="ECO:0000256" key="7">
    <source>
        <dbReference type="ARBA" id="ARBA00022989"/>
    </source>
</evidence>
<keyword evidence="7 9" id="KW-1133">Transmembrane helix</keyword>
<evidence type="ECO:0000256" key="9">
    <source>
        <dbReference type="SAM" id="Phobius"/>
    </source>
</evidence>
<keyword evidence="11" id="KW-1185">Reference proteome</keyword>
<dbReference type="InterPro" id="IPR050598">
    <property type="entry name" value="AminoAcid_Transporter"/>
</dbReference>
<feature type="transmembrane region" description="Helical" evidence="9">
    <location>
        <begin position="446"/>
        <end position="467"/>
    </location>
</feature>
<evidence type="ECO:0000256" key="2">
    <source>
        <dbReference type="ARBA" id="ARBA00007040"/>
    </source>
</evidence>
<evidence type="ECO:0000256" key="4">
    <source>
        <dbReference type="ARBA" id="ARBA00022475"/>
    </source>
</evidence>
<feature type="transmembrane region" description="Helical" evidence="9">
    <location>
        <begin position="158"/>
        <end position="178"/>
    </location>
</feature>
<evidence type="ECO:0000256" key="6">
    <source>
        <dbReference type="ARBA" id="ARBA00022970"/>
    </source>
</evidence>